<dbReference type="UniPathway" id="UPA00143"/>
<dbReference type="Gramene" id="TVU22156">
    <property type="protein sequence ID" value="TVU22156"/>
    <property type="gene ID" value="EJB05_31838"/>
</dbReference>
<dbReference type="Gene3D" id="3.30.40.10">
    <property type="entry name" value="Zinc/RING finger domain, C3HC4 (zinc finger)"/>
    <property type="match status" value="1"/>
</dbReference>
<comment type="caution">
    <text evidence="8">The sequence shown here is derived from an EMBL/GenBank/DDBJ whole genome shotgun (WGS) entry which is preliminary data.</text>
</comment>
<gene>
    <name evidence="8" type="ORF">EJB05_31838</name>
</gene>
<dbReference type="PANTHER" id="PTHR46632">
    <property type="entry name" value="E3 UBIQUITIN-PROTEIN LIGASE SINA-LIKE 4"/>
    <property type="match status" value="1"/>
</dbReference>
<feature type="compositionally biased region" description="Acidic residues" evidence="6">
    <location>
        <begin position="40"/>
        <end position="54"/>
    </location>
</feature>
<evidence type="ECO:0000313" key="8">
    <source>
        <dbReference type="EMBL" id="TVU22156.1"/>
    </source>
</evidence>
<dbReference type="Proteomes" id="UP000324897">
    <property type="component" value="Unassembled WGS sequence"/>
</dbReference>
<dbReference type="GO" id="GO:0016567">
    <property type="term" value="P:protein ubiquitination"/>
    <property type="evidence" value="ECO:0007669"/>
    <property type="project" value="UniProtKB-UniPathway"/>
</dbReference>
<accession>A0A5J9UF49</accession>
<proteinExistence type="predicted"/>
<feature type="region of interest" description="Disordered" evidence="6">
    <location>
        <begin position="1"/>
        <end position="68"/>
    </location>
</feature>
<evidence type="ECO:0000256" key="5">
    <source>
        <dbReference type="PROSITE-ProRule" id="PRU00455"/>
    </source>
</evidence>
<evidence type="ECO:0000256" key="6">
    <source>
        <dbReference type="SAM" id="MobiDB-lite"/>
    </source>
</evidence>
<dbReference type="InterPro" id="IPR013010">
    <property type="entry name" value="Znf_SIAH"/>
</dbReference>
<sequence length="357" mass="37849">MAEPSKRCSQLQNGEHGHSGKKARARGMTNNGAVVKQEWQEIEEGEKEEEEREEGEVRQSSDAGGLVAAEPMGEPQISLRLGLTLFHCRACLHPLKPPTFKCEVGHVVCYGCRSSNGQVCGGGGGGAFTACVEVDAFVRDAKQPCVFEEFGCKTPVVYHEAADHHRACPWAPCSCPNPGCDFFSSPARLLDHFAAAHAWPVTEVSYGRPHKLAVPPTAPQQQGWHALVGEEDGRVFLVSASALGGAAAVSLVCVRANGGAPEGAPQYRCKLWAEVPSNKDNMTMMMSMVRSSNLTGGFPPADQGMFLAVPMDILHDVSGEPPALMIRIDRAGIAAAAAAAAAARSSVPPGWGPSRLQ</sequence>
<feature type="domain" description="SIAH-type" evidence="7">
    <location>
        <begin position="140"/>
        <end position="198"/>
    </location>
</feature>
<evidence type="ECO:0000256" key="2">
    <source>
        <dbReference type="ARBA" id="ARBA00022771"/>
    </source>
</evidence>
<dbReference type="AlphaFoldDB" id="A0A5J9UF49"/>
<keyword evidence="3" id="KW-0862">Zinc</keyword>
<evidence type="ECO:0000256" key="3">
    <source>
        <dbReference type="ARBA" id="ARBA00022833"/>
    </source>
</evidence>
<protein>
    <recommendedName>
        <fullName evidence="7">SIAH-type domain-containing protein</fullName>
    </recommendedName>
</protein>
<evidence type="ECO:0000313" key="9">
    <source>
        <dbReference type="Proteomes" id="UP000324897"/>
    </source>
</evidence>
<evidence type="ECO:0000256" key="4">
    <source>
        <dbReference type="ARBA" id="ARBA00024004"/>
    </source>
</evidence>
<dbReference type="OrthoDB" id="4788989at2759"/>
<dbReference type="InterPro" id="IPR044286">
    <property type="entry name" value="SINL_plant"/>
</dbReference>
<dbReference type="PANTHER" id="PTHR46632:SF9">
    <property type="entry name" value="RING-TYPE E3 UBIQUITIN TRANSFERASE"/>
    <property type="match status" value="1"/>
</dbReference>
<organism evidence="8 9">
    <name type="scientific">Eragrostis curvula</name>
    <name type="common">weeping love grass</name>
    <dbReference type="NCBI Taxonomy" id="38414"/>
    <lineage>
        <taxon>Eukaryota</taxon>
        <taxon>Viridiplantae</taxon>
        <taxon>Streptophyta</taxon>
        <taxon>Embryophyta</taxon>
        <taxon>Tracheophyta</taxon>
        <taxon>Spermatophyta</taxon>
        <taxon>Magnoliopsida</taxon>
        <taxon>Liliopsida</taxon>
        <taxon>Poales</taxon>
        <taxon>Poaceae</taxon>
        <taxon>PACMAD clade</taxon>
        <taxon>Chloridoideae</taxon>
        <taxon>Eragrostideae</taxon>
        <taxon>Eragrostidinae</taxon>
        <taxon>Eragrostis</taxon>
    </lineage>
</organism>
<dbReference type="EMBL" id="RWGY01000026">
    <property type="protein sequence ID" value="TVU22156.1"/>
    <property type="molecule type" value="Genomic_DNA"/>
</dbReference>
<evidence type="ECO:0000256" key="1">
    <source>
        <dbReference type="ARBA" id="ARBA00022723"/>
    </source>
</evidence>
<dbReference type="PROSITE" id="PS51081">
    <property type="entry name" value="ZF_SIAH"/>
    <property type="match status" value="1"/>
</dbReference>
<reference evidence="8 9" key="1">
    <citation type="journal article" date="2019" name="Sci. Rep.">
        <title>A high-quality genome of Eragrostis curvula grass provides insights into Poaceae evolution and supports new strategies to enhance forage quality.</title>
        <authorList>
            <person name="Carballo J."/>
            <person name="Santos B.A.C.M."/>
            <person name="Zappacosta D."/>
            <person name="Garbus I."/>
            <person name="Selva J.P."/>
            <person name="Gallo C.A."/>
            <person name="Diaz A."/>
            <person name="Albertini E."/>
            <person name="Caccamo M."/>
            <person name="Echenique V."/>
        </authorList>
    </citation>
    <scope>NUCLEOTIDE SEQUENCE [LARGE SCALE GENOMIC DNA]</scope>
    <source>
        <strain evidence="9">cv. Victoria</strain>
        <tissue evidence="8">Leaf</tissue>
    </source>
</reference>
<evidence type="ECO:0000259" key="7">
    <source>
        <dbReference type="PROSITE" id="PS51081"/>
    </source>
</evidence>
<dbReference type="InterPro" id="IPR013083">
    <property type="entry name" value="Znf_RING/FYVE/PHD"/>
</dbReference>
<name>A0A5J9UF49_9POAL</name>
<keyword evidence="9" id="KW-1185">Reference proteome</keyword>
<dbReference type="SUPFAM" id="SSF49599">
    <property type="entry name" value="TRAF domain-like"/>
    <property type="match status" value="1"/>
</dbReference>
<dbReference type="GO" id="GO:0008270">
    <property type="term" value="F:zinc ion binding"/>
    <property type="evidence" value="ECO:0007669"/>
    <property type="project" value="UniProtKB-KW"/>
</dbReference>
<keyword evidence="1" id="KW-0479">Metal-binding</keyword>
<dbReference type="Pfam" id="PF21361">
    <property type="entry name" value="Sina_ZnF"/>
    <property type="match status" value="1"/>
</dbReference>
<keyword evidence="2 5" id="KW-0863">Zinc-finger</keyword>
<comment type="function">
    <text evidence="4">E3 ubiquitin-protein ligase that mediates ubiquitination and subsequent proteasomal degradation of target proteins. E3 ubiquitin ligases accept ubiquitin from an E2 ubiquitin-conjugating enzyme in the form of a thioester and then directly transfers the ubiquitin to targeted substrates. It probably triggers the ubiquitin-mediated degradation of different substrates.</text>
</comment>